<sequence>MDNEIEALADVLGRAVATGPADLCELLTDAAHRSIAAPVLVPRLNRVFSRYQGNPIAGPLASQDLLEVLRVARRRDTTVFEELRTIADAFTEDESAPVAPVARRTPDATANSNAVSGGIFNEAVVQAGSITGGLHTYYGQTPHSGLPPVTDWSQLDRTDPITLGVHRTRRIADEPLLPRYVARDCDPELDTQVRSAARGGGLVLVTGDPLSGKTRTLWAALFTNLSGTTRILAPPHGTDLRALPAMLRARGDAECVLWLDELDGYLGEHGLTAALLAELARLRVPVLATMSDEAYDAYRFGSPEHARLLSGAEPVELGTDWSPAETERLAATAPGDLRLAGAYAHRARHSTTAYLTVGPELFGEWRRARRANAHPLGHRIVLAAIDLARCGVEEAEADVLRRACALYGDAAPVSSEEFDEAREWASRIRHGITGMLVPGTEAGSWRAYGSLVEDAKDGLPGFGAVPLELWLLALEEASSDDAASLVVDTVLSHARVALAQDADTNPQALLTLARIEEEYGDEEAAEVLLRRAADAGSTEAAGRLGSLLFHRDDFVSATPYLEKAAESGDAEAQSLLGSALLRRSEYWLEMAAGSEDGAAALALGDLRRGEGDLQAAMRCYQAAAKRGLRTRVASRIGGVFQDWHYYEDAEKWFRIALDGGDPEAADSLGVVLEELGRTDEAALLYQESAENGSGTGAYNYGAVLNDRGEKTKARAWFARAHDLGHYSAAFLLGESLRDEERHTEAATWFRKAHARGHHRALHALAEAGSLESPY</sequence>
<dbReference type="Gene3D" id="1.25.40.10">
    <property type="entry name" value="Tetratricopeptide repeat domain"/>
    <property type="match status" value="2"/>
</dbReference>
<feature type="non-terminal residue" evidence="1">
    <location>
        <position position="774"/>
    </location>
</feature>
<dbReference type="SUPFAM" id="SSF81901">
    <property type="entry name" value="HCP-like"/>
    <property type="match status" value="2"/>
</dbReference>
<dbReference type="RefSeq" id="WP_148905303.1">
    <property type="nucleotide sequence ID" value="NZ_VSZQ01000444.1"/>
</dbReference>
<dbReference type="PANTHER" id="PTHR11102:SF160">
    <property type="entry name" value="ERAD-ASSOCIATED E3 UBIQUITIN-PROTEIN LIGASE COMPONENT HRD3"/>
    <property type="match status" value="1"/>
</dbReference>
<reference evidence="1 2" key="1">
    <citation type="submission" date="2019-08" db="EMBL/GenBank/DDBJ databases">
        <title>Draft genome for granaticin producer strain Streptomyces parvus C05.</title>
        <authorList>
            <person name="Gonzalez-Pimentel J.L."/>
        </authorList>
    </citation>
    <scope>NUCLEOTIDE SEQUENCE [LARGE SCALE GENOMIC DNA]</scope>
    <source>
        <strain evidence="1 2">C05</strain>
    </source>
</reference>
<evidence type="ECO:0000313" key="1">
    <source>
        <dbReference type="EMBL" id="TYR43531.1"/>
    </source>
</evidence>
<dbReference type="Proteomes" id="UP000323242">
    <property type="component" value="Unassembled WGS sequence"/>
</dbReference>
<protein>
    <submittedName>
        <fullName evidence="1">Sel1 repeat family protein</fullName>
    </submittedName>
</protein>
<dbReference type="PANTHER" id="PTHR11102">
    <property type="entry name" value="SEL-1-LIKE PROTEIN"/>
    <property type="match status" value="1"/>
</dbReference>
<keyword evidence="2" id="KW-1185">Reference proteome</keyword>
<proteinExistence type="predicted"/>
<dbReference type="InterPro" id="IPR050767">
    <property type="entry name" value="Sel1_AlgK"/>
</dbReference>
<dbReference type="AlphaFoldDB" id="A0A5D4HR93"/>
<dbReference type="SMART" id="SM00671">
    <property type="entry name" value="SEL1"/>
    <property type="match status" value="5"/>
</dbReference>
<dbReference type="InterPro" id="IPR006597">
    <property type="entry name" value="Sel1-like"/>
</dbReference>
<gene>
    <name evidence="1" type="ORF">FY004_38030</name>
</gene>
<accession>A0A5D4HR93</accession>
<organism evidence="1 2">
    <name type="scientific">Streptomyces parvus</name>
    <dbReference type="NCBI Taxonomy" id="66428"/>
    <lineage>
        <taxon>Bacteria</taxon>
        <taxon>Bacillati</taxon>
        <taxon>Actinomycetota</taxon>
        <taxon>Actinomycetes</taxon>
        <taxon>Kitasatosporales</taxon>
        <taxon>Streptomycetaceae</taxon>
        <taxon>Streptomyces</taxon>
    </lineage>
</organism>
<dbReference type="EMBL" id="VSZQ01000444">
    <property type="protein sequence ID" value="TYR43531.1"/>
    <property type="molecule type" value="Genomic_DNA"/>
</dbReference>
<name>A0A5D4HR93_9ACTN</name>
<dbReference type="InterPro" id="IPR011990">
    <property type="entry name" value="TPR-like_helical_dom_sf"/>
</dbReference>
<evidence type="ECO:0000313" key="2">
    <source>
        <dbReference type="Proteomes" id="UP000323242"/>
    </source>
</evidence>
<comment type="caution">
    <text evidence="1">The sequence shown here is derived from an EMBL/GenBank/DDBJ whole genome shotgun (WGS) entry which is preliminary data.</text>
</comment>